<dbReference type="RefSeq" id="WP_014679711.1">
    <property type="nucleotide sequence ID" value="NC_017770.1"/>
</dbReference>
<dbReference type="PANTHER" id="PTHR10151">
    <property type="entry name" value="ECTONUCLEOTIDE PYROPHOSPHATASE/PHOSPHODIESTERASE"/>
    <property type="match status" value="1"/>
</dbReference>
<dbReference type="SUPFAM" id="SSF53649">
    <property type="entry name" value="Alkaline phosphatase-like"/>
    <property type="match status" value="1"/>
</dbReference>
<proteinExistence type="predicted"/>
<dbReference type="AlphaFoldDB" id="H8KTM6"/>
<evidence type="ECO:0000256" key="6">
    <source>
        <dbReference type="SAM" id="MobiDB-lite"/>
    </source>
</evidence>
<sequence length="543" mass="60706">MNKYFPIAMILFVASSFTSFAQKNVKQTPEKPKLIVGIVVDQMRFDYLYRYYDKYSKGGFKRLMQEGYNCKNNHYSYVPTYTGPGHASIYTGSVPAINGIAGNDWYDRDSKKSMYCAEDTTVSTVGSTSKAGLMSPRNLLVTTITDQLRLATNFGSRVIGISQKDRGSILPAGHTANASYWFDSASGNWITSTYYMKELPSWVKTVNDKRPADQYLKQPWTPLLPLSDYTESTSDNQPYERSLPGEEAPVFPHKIANYEVLRTSPGGNTITKDFAIDALKNEQLGKGKFTDFLAVSFSSTDYVGHSFGPNSIEAEDTYIRLDRDIEQLLTYLDSYLGKDNVLVFLTADHGVANIAAFNQSVNIPAGMQDDRKIGKALDTHLKEKLGEGKWIEYAINDQIYFNNDLLASKGVKYETVFELTKAFIMQLEGVANVVDLHNLSANLVPDYQLGKIKNGMNVKRSGDVYVMKKPNWMSGSSMMGTTHGSIYTNDTHVPLLWYGWKIQPKYTTQRTEIVDISATLAALLDIQEPNGCVGLPIQGMVKE</sequence>
<protein>
    <submittedName>
        <fullName evidence="8">Putative AP superfamily protein</fullName>
    </submittedName>
</protein>
<keyword evidence="2" id="KW-0479">Metal-binding</keyword>
<feature type="signal peptide" evidence="7">
    <location>
        <begin position="1"/>
        <end position="21"/>
    </location>
</feature>
<dbReference type="PIRSF" id="PIRSF031924">
    <property type="entry name" value="Pi-irrepressible_AP"/>
    <property type="match status" value="1"/>
</dbReference>
<dbReference type="InterPro" id="IPR026263">
    <property type="entry name" value="Alkaline_phosphatase_prok"/>
</dbReference>
<keyword evidence="1 4" id="KW-0597">Phosphoprotein</keyword>
<dbReference type="Pfam" id="PF01663">
    <property type="entry name" value="Phosphodiest"/>
    <property type="match status" value="1"/>
</dbReference>
<dbReference type="Proteomes" id="UP000007590">
    <property type="component" value="Chromosome"/>
</dbReference>
<dbReference type="InterPro" id="IPR017850">
    <property type="entry name" value="Alkaline_phosphatase_core_sf"/>
</dbReference>
<dbReference type="EMBL" id="CP003349">
    <property type="protein sequence ID" value="AFD06484.1"/>
    <property type="molecule type" value="Genomic_DNA"/>
</dbReference>
<reference evidence="8" key="1">
    <citation type="submission" date="2012-02" db="EMBL/GenBank/DDBJ databases">
        <title>The complete genome of Solitalea canadensis DSM 3403.</title>
        <authorList>
            <consortium name="US DOE Joint Genome Institute (JGI-PGF)"/>
            <person name="Lucas S."/>
            <person name="Copeland A."/>
            <person name="Lapidus A."/>
            <person name="Glavina del Rio T."/>
            <person name="Dalin E."/>
            <person name="Tice H."/>
            <person name="Bruce D."/>
            <person name="Goodwin L."/>
            <person name="Pitluck S."/>
            <person name="Peters L."/>
            <person name="Ovchinnikova G."/>
            <person name="Lu M."/>
            <person name="Kyrpides N."/>
            <person name="Mavromatis K."/>
            <person name="Ivanova N."/>
            <person name="Brettin T."/>
            <person name="Detter J.C."/>
            <person name="Han C."/>
            <person name="Larimer F."/>
            <person name="Land M."/>
            <person name="Hauser L."/>
            <person name="Markowitz V."/>
            <person name="Cheng J.-F."/>
            <person name="Hugenholtz P."/>
            <person name="Woyke T."/>
            <person name="Wu D."/>
            <person name="Spring S."/>
            <person name="Schroeder M."/>
            <person name="Kopitz M."/>
            <person name="Brambilla E."/>
            <person name="Klenk H.-P."/>
            <person name="Eisen J.A."/>
        </authorList>
    </citation>
    <scope>NUCLEOTIDE SEQUENCE</scope>
    <source>
        <strain evidence="8">DSM 3403</strain>
    </source>
</reference>
<dbReference type="PANTHER" id="PTHR10151:SF120">
    <property type="entry name" value="BIS(5'-ADENOSYL)-TRIPHOSPHATASE"/>
    <property type="match status" value="1"/>
</dbReference>
<dbReference type="eggNOG" id="COG1524">
    <property type="taxonomic scope" value="Bacteria"/>
</dbReference>
<organism evidence="8 9">
    <name type="scientific">Solitalea canadensis (strain ATCC 29591 / DSM 3403 / JCM 21819 / LMG 8368 / NBRC 15130 / NCIMB 12057 / USAM 9D)</name>
    <name type="common">Flexibacter canadensis</name>
    <dbReference type="NCBI Taxonomy" id="929556"/>
    <lineage>
        <taxon>Bacteria</taxon>
        <taxon>Pseudomonadati</taxon>
        <taxon>Bacteroidota</taxon>
        <taxon>Sphingobacteriia</taxon>
        <taxon>Sphingobacteriales</taxon>
        <taxon>Sphingobacteriaceae</taxon>
        <taxon>Solitalea</taxon>
    </lineage>
</organism>
<feature type="region of interest" description="Disordered" evidence="6">
    <location>
        <begin position="227"/>
        <end position="246"/>
    </location>
</feature>
<evidence type="ECO:0000256" key="4">
    <source>
        <dbReference type="PIRSR" id="PIRSR031924-50"/>
    </source>
</evidence>
<dbReference type="CDD" id="cd16016">
    <property type="entry name" value="AP-SPAP"/>
    <property type="match status" value="1"/>
</dbReference>
<evidence type="ECO:0000313" key="8">
    <source>
        <dbReference type="EMBL" id="AFD06484.1"/>
    </source>
</evidence>
<dbReference type="GO" id="GO:0004035">
    <property type="term" value="F:alkaline phosphatase activity"/>
    <property type="evidence" value="ECO:0007669"/>
    <property type="project" value="InterPro"/>
</dbReference>
<dbReference type="Gene3D" id="3.30.1360.150">
    <property type="match status" value="1"/>
</dbReference>
<feature type="active site" description="Phosphothreonine intermediate" evidence="4">
    <location>
        <position position="82"/>
    </location>
</feature>
<evidence type="ECO:0000256" key="3">
    <source>
        <dbReference type="ARBA" id="ARBA00022729"/>
    </source>
</evidence>
<evidence type="ECO:0000256" key="7">
    <source>
        <dbReference type="SAM" id="SignalP"/>
    </source>
</evidence>
<dbReference type="GO" id="GO:0046872">
    <property type="term" value="F:metal ion binding"/>
    <property type="evidence" value="ECO:0007669"/>
    <property type="project" value="UniProtKB-KW"/>
</dbReference>
<evidence type="ECO:0000256" key="1">
    <source>
        <dbReference type="ARBA" id="ARBA00022553"/>
    </source>
</evidence>
<dbReference type="HOGENOM" id="CLU_034095_0_0_10"/>
<dbReference type="OrthoDB" id="9766127at2"/>
<evidence type="ECO:0000256" key="2">
    <source>
        <dbReference type="ARBA" id="ARBA00022723"/>
    </source>
</evidence>
<dbReference type="Gene3D" id="3.40.720.10">
    <property type="entry name" value="Alkaline Phosphatase, subunit A"/>
    <property type="match status" value="1"/>
</dbReference>
<evidence type="ECO:0000256" key="5">
    <source>
        <dbReference type="PIRSR" id="PIRSR031924-51"/>
    </source>
</evidence>
<name>H8KTM6_SOLCM</name>
<feature type="binding site" evidence="5">
    <location>
        <position position="103"/>
    </location>
    <ligand>
        <name>substrate</name>
    </ligand>
</feature>
<dbReference type="NCBIfam" id="NF042991">
    <property type="entry name" value="alk_phos_PafA"/>
    <property type="match status" value="1"/>
</dbReference>
<dbReference type="KEGG" id="scn:Solca_1398"/>
<accession>H8KTM6</accession>
<evidence type="ECO:0000313" key="9">
    <source>
        <dbReference type="Proteomes" id="UP000007590"/>
    </source>
</evidence>
<gene>
    <name evidence="8" type="ordered locus">Solca_1398</name>
</gene>
<keyword evidence="3 7" id="KW-0732">Signal</keyword>
<feature type="compositionally biased region" description="Polar residues" evidence="6">
    <location>
        <begin position="229"/>
        <end position="239"/>
    </location>
</feature>
<dbReference type="STRING" id="929556.Solca_1398"/>
<feature type="chain" id="PRO_5003615305" evidence="7">
    <location>
        <begin position="22"/>
        <end position="543"/>
    </location>
</feature>
<feature type="binding site" evidence="5">
    <location>
        <begin position="164"/>
        <end position="166"/>
    </location>
    <ligand>
        <name>substrate</name>
    </ligand>
</feature>
<dbReference type="InterPro" id="IPR002591">
    <property type="entry name" value="Phosphodiest/P_Trfase"/>
</dbReference>
<keyword evidence="9" id="KW-1185">Reference proteome</keyword>